<dbReference type="InterPro" id="IPR017850">
    <property type="entry name" value="Alkaline_phosphatase_core_sf"/>
</dbReference>
<proteinExistence type="inferred from homology"/>
<evidence type="ECO:0000313" key="5">
    <source>
        <dbReference type="EMBL" id="MBB5351845.1"/>
    </source>
</evidence>
<dbReference type="RefSeq" id="WP_184018378.1">
    <property type="nucleotide sequence ID" value="NZ_JACHFD010000009.1"/>
</dbReference>
<dbReference type="InterPro" id="IPR000917">
    <property type="entry name" value="Sulfatase_N"/>
</dbReference>
<dbReference type="CDD" id="cd16025">
    <property type="entry name" value="PAS_like"/>
    <property type="match status" value="1"/>
</dbReference>
<evidence type="ECO:0000259" key="4">
    <source>
        <dbReference type="Pfam" id="PF00884"/>
    </source>
</evidence>
<gene>
    <name evidence="5" type="ORF">HNR46_002084</name>
</gene>
<accession>A0A840V1H8</accession>
<evidence type="ECO:0000256" key="1">
    <source>
        <dbReference type="ARBA" id="ARBA00008779"/>
    </source>
</evidence>
<dbReference type="Gene3D" id="3.40.720.10">
    <property type="entry name" value="Alkaline Phosphatase, subunit A"/>
    <property type="match status" value="1"/>
</dbReference>
<keyword evidence="2" id="KW-0378">Hydrolase</keyword>
<dbReference type="Gene3D" id="3.30.1120.10">
    <property type="match status" value="1"/>
</dbReference>
<dbReference type="InterPro" id="IPR050738">
    <property type="entry name" value="Sulfatase"/>
</dbReference>
<protein>
    <submittedName>
        <fullName evidence="5">Arylsulfatase A-like enzyme</fullName>
    </submittedName>
</protein>
<name>A0A840V1H8_9BACT</name>
<organism evidence="5 6">
    <name type="scientific">Haloferula luteola</name>
    <dbReference type="NCBI Taxonomy" id="595692"/>
    <lineage>
        <taxon>Bacteria</taxon>
        <taxon>Pseudomonadati</taxon>
        <taxon>Verrucomicrobiota</taxon>
        <taxon>Verrucomicrobiia</taxon>
        <taxon>Verrucomicrobiales</taxon>
        <taxon>Verrucomicrobiaceae</taxon>
        <taxon>Haloferula</taxon>
    </lineage>
</organism>
<feature type="signal peptide" evidence="3">
    <location>
        <begin position="1"/>
        <end position="19"/>
    </location>
</feature>
<feature type="chain" id="PRO_5032653938" evidence="3">
    <location>
        <begin position="20"/>
        <end position="1210"/>
    </location>
</feature>
<dbReference type="EMBL" id="JACHFD010000009">
    <property type="protein sequence ID" value="MBB5351845.1"/>
    <property type="molecule type" value="Genomic_DNA"/>
</dbReference>
<dbReference type="Pfam" id="PF00884">
    <property type="entry name" value="Sulfatase"/>
    <property type="match status" value="1"/>
</dbReference>
<dbReference type="SUPFAM" id="SSF53649">
    <property type="entry name" value="Alkaline phosphatase-like"/>
    <property type="match status" value="1"/>
</dbReference>
<reference evidence="5 6" key="1">
    <citation type="submission" date="2020-08" db="EMBL/GenBank/DDBJ databases">
        <title>Genomic Encyclopedia of Type Strains, Phase IV (KMG-IV): sequencing the most valuable type-strain genomes for metagenomic binning, comparative biology and taxonomic classification.</title>
        <authorList>
            <person name="Goeker M."/>
        </authorList>
    </citation>
    <scope>NUCLEOTIDE SEQUENCE [LARGE SCALE GENOMIC DNA]</scope>
    <source>
        <strain evidence="5 6">YC6886</strain>
    </source>
</reference>
<sequence>MTDRFLVCWLAALALPLDAASPPVTDGLRVHLDAGEIPDLADGATVTLWPDLAVGHVAGDPAQDAHLGLGTGSPTFRTSDPLFSGHPSVVFDGSSALGSASSLGLSSAEGAQGFTVFIVATNQKTAISTGFSFGDIKNNTADGAAGASVKCDLSISQAGLRFNDGNRLFGPGFEPGRPRIGLFRMSPGQTYNEALLRTDHRPKVASAVTNPANSLNLADEGYHIGAGLIGGSGILGEFADAHIAEILFYDRDLDENETQKVGYYLSEKYNLTTAYTDPEGDPPPPSPRPNVVLLLMDDTGWSDLGCYGGEARTPHMDDLAAHGLRFRNFHNTARCSTTRAALLTGAYTHQVVQNPGASLPDLRTDNNLTLAELFFANGYRTYMGGKWHNGSDPGERTTDRGFQHVFGFGNFASGAGVDYWDEAAHHLISAEEEITQHDYPDGTFYQSDAIGDHAIDFLDHHFSQQDGANFFLYLPFNPPHFDLQAPAALADTYMETYGAGWDTVRAQRYQRMLDQGVIDSSYLNAPFSDTPYNDNPTYQPVPAWTSLDSDRQADLVRRMALYAAMIEKVDENLGRVIEHLRTAGQLDNTLVMIISDNGGNAEGGVFGKAFGINNYPPLTGNDLAQMGQAGVEDHLWLGGGWANVCNTPFRYYKRYSHEGGIRTPLIAHWPQGITDPGRWTDQYGHVIDVMATLLDATNLTFPETYGGHPLVQPEGSSLLPVFRHESEFPRQVGYEHESTRAWVDGEWKLVTKTFSSTDGSSPANLLELYHLPDDPTELNNLAAVSPQRVRSMVEAWNAWATRVGVPSQRLLDLAQRPPSPLTGDLFVDTFNRPADNDIDASSDGMAGHRVPPLGNDATYAEGFEGSGTSDSIQVLDHRLLIASGIGMAETGILHNFVGADIIEAGGFSVEMTITALNSENTEPADRYCGFGVGLSEAEALSGSDISAADSFRGRTTNPIGKADFFLELDLNGNLKAWSKGQLLSTVALGASTGTLTARFALSGFTTADTVDVAVFFNGRLVDLNPDDSDSVSRSFQWDFDQTNYLGLSARASGYAAIDNLAVRRLPLAEALSVQHAVSAGWQETDSAPDADPDHDGRPNFLEWAIGSDPAQPDPQITPLGLVSIDPGTSRFRIESRRLHDSQAAGVHYQVLLSTDLVDWTPVDATLVSSPQPVPDSPGYETVELELPAESVSGQSQLFALISIQPNTYNP</sequence>
<dbReference type="AlphaFoldDB" id="A0A840V1H8"/>
<evidence type="ECO:0000256" key="2">
    <source>
        <dbReference type="ARBA" id="ARBA00022801"/>
    </source>
</evidence>
<keyword evidence="6" id="KW-1185">Reference proteome</keyword>
<keyword evidence="3" id="KW-0732">Signal</keyword>
<dbReference type="Proteomes" id="UP000557717">
    <property type="component" value="Unassembled WGS sequence"/>
</dbReference>
<comment type="caution">
    <text evidence="5">The sequence shown here is derived from an EMBL/GenBank/DDBJ whole genome shotgun (WGS) entry which is preliminary data.</text>
</comment>
<dbReference type="GO" id="GO:0004065">
    <property type="term" value="F:arylsulfatase activity"/>
    <property type="evidence" value="ECO:0007669"/>
    <property type="project" value="TreeGrafter"/>
</dbReference>
<dbReference type="PANTHER" id="PTHR42693">
    <property type="entry name" value="ARYLSULFATASE FAMILY MEMBER"/>
    <property type="match status" value="1"/>
</dbReference>
<evidence type="ECO:0000256" key="3">
    <source>
        <dbReference type="SAM" id="SignalP"/>
    </source>
</evidence>
<feature type="domain" description="Sulfatase N-terminal" evidence="4">
    <location>
        <begin position="289"/>
        <end position="698"/>
    </location>
</feature>
<evidence type="ECO:0000313" key="6">
    <source>
        <dbReference type="Proteomes" id="UP000557717"/>
    </source>
</evidence>
<comment type="similarity">
    <text evidence="1">Belongs to the sulfatase family.</text>
</comment>
<dbReference type="PANTHER" id="PTHR42693:SF53">
    <property type="entry name" value="ENDO-4-O-SULFATASE"/>
    <property type="match status" value="1"/>
</dbReference>